<name>A0AA45C5M1_9BACT</name>
<dbReference type="EMBL" id="QGGI01000015">
    <property type="protein sequence ID" value="PWJ89307.1"/>
    <property type="molecule type" value="Genomic_DNA"/>
</dbReference>
<gene>
    <name evidence="1" type="ORF">C7380_11533</name>
</gene>
<evidence type="ECO:0000313" key="1">
    <source>
        <dbReference type="EMBL" id="PWJ89307.1"/>
    </source>
</evidence>
<comment type="caution">
    <text evidence="1">The sequence shown here is derived from an EMBL/GenBank/DDBJ whole genome shotgun (WGS) entry which is preliminary data.</text>
</comment>
<dbReference type="Proteomes" id="UP000245921">
    <property type="component" value="Unassembled WGS sequence"/>
</dbReference>
<accession>A0AA45C5M1</accession>
<dbReference type="AlphaFoldDB" id="A0AA45C5M1"/>
<evidence type="ECO:0000313" key="2">
    <source>
        <dbReference type="Proteomes" id="UP000245921"/>
    </source>
</evidence>
<keyword evidence="2" id="KW-1185">Reference proteome</keyword>
<sequence>MFIAYNLAGEDAKGAIQIIDFSNDNNPKIFTEIKFNNADINTLYYNKKLNEIVFGGNILNDDNVSVPFISKFDYFNKTSLNKTTIKNQIENNLRLVKNDISDAKDINSGSWNMKDADDLLLAPNTVTGISYEQFYYVTLARYGGLAAYNNQLNKVNYIISYDDIKDLAKYDNYIYGISGDNGTLFRLNNGETRIEKIQDIGRFGNKNGNYTEAKATVQFFGNYWPDNFNFLYSMSENGFGYYSYMSNKKMTFDELNGNKITSNGVSYSLINDKKIAFNTFFYEDIDKKISSGFSIHEIILDNNSLNLIGTEILNEEDPVYKDVENLYDASPNFIETKSFQNNKNKILMLLAAGNSGILYYTLMLK</sequence>
<dbReference type="RefSeq" id="WP_109605509.1">
    <property type="nucleotide sequence ID" value="NZ_QGGI01000015.1"/>
</dbReference>
<reference evidence="1 2" key="1">
    <citation type="submission" date="2018-05" db="EMBL/GenBank/DDBJ databases">
        <title>Genomic Encyclopedia of Type Strains, Phase IV (KMG-IV): sequencing the most valuable type-strain genomes for metagenomic binning, comparative biology and taxonomic classification.</title>
        <authorList>
            <person name="Goeker M."/>
        </authorList>
    </citation>
    <scope>NUCLEOTIDE SEQUENCE [LARGE SCALE GENOMIC DNA]</scope>
    <source>
        <strain evidence="1 2">DSM 24906</strain>
    </source>
</reference>
<proteinExistence type="predicted"/>
<organism evidence="1 2">
    <name type="scientific">Oceanotoga teriensis</name>
    <dbReference type="NCBI Taxonomy" id="515440"/>
    <lineage>
        <taxon>Bacteria</taxon>
        <taxon>Thermotogati</taxon>
        <taxon>Thermotogota</taxon>
        <taxon>Thermotogae</taxon>
        <taxon>Petrotogales</taxon>
        <taxon>Petrotogaceae</taxon>
        <taxon>Oceanotoga</taxon>
    </lineage>
</organism>
<protein>
    <submittedName>
        <fullName evidence="1">Uncharacterized protein</fullName>
    </submittedName>
</protein>